<feature type="domain" description="DUF2382" evidence="2">
    <location>
        <begin position="2"/>
        <end position="37"/>
    </location>
</feature>
<dbReference type="Proteomes" id="UP001236014">
    <property type="component" value="Chromosome"/>
</dbReference>
<evidence type="ECO:0000313" key="3">
    <source>
        <dbReference type="EMBL" id="WIX84060.1"/>
    </source>
</evidence>
<dbReference type="EMBL" id="CP127294">
    <property type="protein sequence ID" value="WIX84060.1"/>
    <property type="molecule type" value="Genomic_DNA"/>
</dbReference>
<dbReference type="AlphaFoldDB" id="A0A9Y2IRR6"/>
<evidence type="ECO:0000256" key="1">
    <source>
        <dbReference type="SAM" id="MobiDB-lite"/>
    </source>
</evidence>
<dbReference type="Pfam" id="PF09557">
    <property type="entry name" value="DUF2382"/>
    <property type="match status" value="1"/>
</dbReference>
<evidence type="ECO:0000259" key="2">
    <source>
        <dbReference type="Pfam" id="PF09557"/>
    </source>
</evidence>
<keyword evidence="4" id="KW-1185">Reference proteome</keyword>
<proteinExistence type="predicted"/>
<sequence length="97" mass="10489">MALHGERPVVETEAVPVERVRLAKEEVTETETATGELAYHLHRRGASCSPRPPWLSALLPQARTPCPRPDLARHPGRAAAPDGSTTAPPLRRQAGIT</sequence>
<protein>
    <submittedName>
        <fullName evidence="3">DUF2382 domain-containing protein</fullName>
    </submittedName>
</protein>
<gene>
    <name evidence="3" type="ORF">QRX50_29065</name>
</gene>
<accession>A0A9Y2IRR6</accession>
<reference evidence="3 4" key="1">
    <citation type="submission" date="2023-06" db="EMBL/GenBank/DDBJ databases">
        <authorList>
            <person name="Oyuntsetseg B."/>
            <person name="Kim S.B."/>
        </authorList>
    </citation>
    <scope>NUCLEOTIDE SEQUENCE [LARGE SCALE GENOMIC DNA]</scope>
    <source>
        <strain evidence="3 4">2-15</strain>
    </source>
</reference>
<dbReference type="InterPro" id="IPR019060">
    <property type="entry name" value="DUF2382"/>
</dbReference>
<feature type="region of interest" description="Disordered" evidence="1">
    <location>
        <begin position="65"/>
        <end position="97"/>
    </location>
</feature>
<organism evidence="3 4">
    <name type="scientific">Amycolatopsis carbonis</name>
    <dbReference type="NCBI Taxonomy" id="715471"/>
    <lineage>
        <taxon>Bacteria</taxon>
        <taxon>Bacillati</taxon>
        <taxon>Actinomycetota</taxon>
        <taxon>Actinomycetes</taxon>
        <taxon>Pseudonocardiales</taxon>
        <taxon>Pseudonocardiaceae</taxon>
        <taxon>Amycolatopsis</taxon>
    </lineage>
</organism>
<name>A0A9Y2IRR6_9PSEU</name>
<evidence type="ECO:0000313" key="4">
    <source>
        <dbReference type="Proteomes" id="UP001236014"/>
    </source>
</evidence>
<dbReference type="RefSeq" id="WP_285974594.1">
    <property type="nucleotide sequence ID" value="NZ_CP127294.1"/>
</dbReference>
<dbReference type="KEGG" id="acab:QRX50_29065"/>